<dbReference type="Proteomes" id="UP000186817">
    <property type="component" value="Unassembled WGS sequence"/>
</dbReference>
<name>A0A1Q9CIL0_SYMMI</name>
<protein>
    <submittedName>
        <fullName evidence="2">Uncharacterized protein</fullName>
    </submittedName>
</protein>
<evidence type="ECO:0000256" key="1">
    <source>
        <dbReference type="SAM" id="MobiDB-lite"/>
    </source>
</evidence>
<dbReference type="EMBL" id="LSRX01001169">
    <property type="protein sequence ID" value="OLP82769.1"/>
    <property type="molecule type" value="Genomic_DNA"/>
</dbReference>
<feature type="region of interest" description="Disordered" evidence="1">
    <location>
        <begin position="1"/>
        <end position="55"/>
    </location>
</feature>
<gene>
    <name evidence="2" type="ORF">AK812_SmicGene36558</name>
</gene>
<dbReference type="AlphaFoldDB" id="A0A1Q9CIL0"/>
<reference evidence="2 3" key="1">
    <citation type="submission" date="2016-02" db="EMBL/GenBank/DDBJ databases">
        <title>Genome analysis of coral dinoflagellate symbionts highlights evolutionary adaptations to a symbiotic lifestyle.</title>
        <authorList>
            <person name="Aranda M."/>
            <person name="Li Y."/>
            <person name="Liew Y.J."/>
            <person name="Baumgarten S."/>
            <person name="Simakov O."/>
            <person name="Wilson M."/>
            <person name="Piel J."/>
            <person name="Ashoor H."/>
            <person name="Bougouffa S."/>
            <person name="Bajic V.B."/>
            <person name="Ryu T."/>
            <person name="Ravasi T."/>
            <person name="Bayer T."/>
            <person name="Micklem G."/>
            <person name="Kim H."/>
            <person name="Bhak J."/>
            <person name="Lajeunesse T.C."/>
            <person name="Voolstra C.R."/>
        </authorList>
    </citation>
    <scope>NUCLEOTIDE SEQUENCE [LARGE SCALE GENOMIC DNA]</scope>
    <source>
        <strain evidence="2 3">CCMP2467</strain>
    </source>
</reference>
<evidence type="ECO:0000313" key="3">
    <source>
        <dbReference type="Proteomes" id="UP000186817"/>
    </source>
</evidence>
<proteinExistence type="predicted"/>
<evidence type="ECO:0000313" key="2">
    <source>
        <dbReference type="EMBL" id="OLP82769.1"/>
    </source>
</evidence>
<organism evidence="2 3">
    <name type="scientific">Symbiodinium microadriaticum</name>
    <name type="common">Dinoflagellate</name>
    <name type="synonym">Zooxanthella microadriatica</name>
    <dbReference type="NCBI Taxonomy" id="2951"/>
    <lineage>
        <taxon>Eukaryota</taxon>
        <taxon>Sar</taxon>
        <taxon>Alveolata</taxon>
        <taxon>Dinophyceae</taxon>
        <taxon>Suessiales</taxon>
        <taxon>Symbiodiniaceae</taxon>
        <taxon>Symbiodinium</taxon>
    </lineage>
</organism>
<comment type="caution">
    <text evidence="2">The sequence shown here is derived from an EMBL/GenBank/DDBJ whole genome shotgun (WGS) entry which is preliminary data.</text>
</comment>
<accession>A0A1Q9CIL0</accession>
<keyword evidence="3" id="KW-1185">Reference proteome</keyword>
<sequence length="145" mass="15621">MVERGPGDDDSSSGKYIHAADEETDADEDPRGGSTSRPAMEGGDAEQADDAERLPANVTVTLRAMTPGECFHPHTVLYWGAKGDQRACRIDSSARAYSLQGAFVTLQSKTSAPEGVTDLQPCQSIKQTTLHIWNRMQIGSLSLLL</sequence>